<feature type="domain" description="CheW-like" evidence="1">
    <location>
        <begin position="93"/>
        <end position="233"/>
    </location>
</feature>
<dbReference type="EMBL" id="CP002738">
    <property type="protein sequence ID" value="AEG02409.1"/>
    <property type="molecule type" value="Genomic_DNA"/>
</dbReference>
<keyword evidence="3" id="KW-1185">Reference proteome</keyword>
<dbReference type="STRING" id="857087.Metme_4056"/>
<gene>
    <name evidence="2" type="ordered locus">Metme_4056</name>
</gene>
<proteinExistence type="predicted"/>
<dbReference type="SMART" id="SM00260">
    <property type="entry name" value="CheW"/>
    <property type="match status" value="1"/>
</dbReference>
<sequence length="235" mass="26649">MKQTKPPQQVVQQKLALDAYLSTLLDEVPEAVPSCEPPQIIAKPQEKAIEPVVTQRIAVPRPILQPLKNELVALEKPAKLHPLSVMPDWAQHEFQALFFKVDHLILATPLVDLSRTIKIDRKPGKIPGQPSWFMGLLDENDSRIGVLDTGQLIFGKLRGSQRDLEAKPFKCILITQDKRWGLACDEILSIGKLKPDKVRWRTSRQKKPWLIGTVIEELTAIIDLQELVPHRKRPT</sequence>
<dbReference type="KEGG" id="mmt:Metme_4056"/>
<dbReference type="Pfam" id="PF01584">
    <property type="entry name" value="CheW"/>
    <property type="match status" value="1"/>
</dbReference>
<reference evidence="2 3" key="1">
    <citation type="journal article" date="2011" name="J. Bacteriol.">
        <title>Complete Genome Sequence of the Aerobic Marine Methanotroph Methylomonas methanica MC09.</title>
        <authorList>
            <person name="Boden R."/>
            <person name="Cunliffe M."/>
            <person name="Scanlan J."/>
            <person name="Moussard H."/>
            <person name="Kits K.D."/>
            <person name="Klotz M.G."/>
            <person name="Jetten M.S."/>
            <person name="Vuilleumier S."/>
            <person name="Han J."/>
            <person name="Peters L."/>
            <person name="Mikhailova N."/>
            <person name="Teshima H."/>
            <person name="Tapia R."/>
            <person name="Kyrpides N."/>
            <person name="Ivanova N."/>
            <person name="Pagani I."/>
            <person name="Cheng J.F."/>
            <person name="Goodwin L."/>
            <person name="Han C."/>
            <person name="Hauser L."/>
            <person name="Land M.L."/>
            <person name="Lapidus A."/>
            <person name="Lucas S."/>
            <person name="Pitluck S."/>
            <person name="Woyke T."/>
            <person name="Stein L."/>
            <person name="Murrell J.C."/>
        </authorList>
    </citation>
    <scope>NUCLEOTIDE SEQUENCE [LARGE SCALE GENOMIC DNA]</scope>
    <source>
        <strain evidence="2 3">MC09</strain>
    </source>
</reference>
<evidence type="ECO:0000313" key="2">
    <source>
        <dbReference type="EMBL" id="AEG02409.1"/>
    </source>
</evidence>
<dbReference type="eggNOG" id="COG0835">
    <property type="taxonomic scope" value="Bacteria"/>
</dbReference>
<evidence type="ECO:0000259" key="1">
    <source>
        <dbReference type="PROSITE" id="PS50851"/>
    </source>
</evidence>
<dbReference type="InterPro" id="IPR002545">
    <property type="entry name" value="CheW-lke_dom"/>
</dbReference>
<dbReference type="Proteomes" id="UP000008888">
    <property type="component" value="Chromosome"/>
</dbReference>
<dbReference type="OrthoDB" id="5565759at2"/>
<accession>G0A0A3</accession>
<dbReference type="PROSITE" id="PS50851">
    <property type="entry name" value="CHEW"/>
    <property type="match status" value="1"/>
</dbReference>
<organism evidence="2 3">
    <name type="scientific">Methylomonas methanica (strain DSM 25384 / MC09)</name>
    <dbReference type="NCBI Taxonomy" id="857087"/>
    <lineage>
        <taxon>Bacteria</taxon>
        <taxon>Pseudomonadati</taxon>
        <taxon>Pseudomonadota</taxon>
        <taxon>Gammaproteobacteria</taxon>
        <taxon>Methylococcales</taxon>
        <taxon>Methylococcaceae</taxon>
        <taxon>Methylomonas</taxon>
    </lineage>
</organism>
<dbReference type="GO" id="GO:0007165">
    <property type="term" value="P:signal transduction"/>
    <property type="evidence" value="ECO:0007669"/>
    <property type="project" value="InterPro"/>
</dbReference>
<reference evidence="3" key="3">
    <citation type="submission" date="2011-05" db="EMBL/GenBank/DDBJ databases">
        <title>Complete sequence of Methylomonas methanica MC09.</title>
        <authorList>
            <consortium name="US DOE Joint Genome Institute"/>
            <person name="Lucas S."/>
            <person name="Han J."/>
            <person name="Lapidus A."/>
            <person name="Cheng J.-F."/>
            <person name="Goodwin L."/>
            <person name="Pitluck S."/>
            <person name="Peters L."/>
            <person name="Mikhailova N."/>
            <person name="Teshima H."/>
            <person name="Han C."/>
            <person name="Tapia R."/>
            <person name="Land M."/>
            <person name="Hauser L."/>
            <person name="Kyrpides N."/>
            <person name="Ivanova N."/>
            <person name="Pagani I."/>
            <person name="Stein L."/>
            <person name="Woyke T."/>
        </authorList>
    </citation>
    <scope>NUCLEOTIDE SEQUENCE [LARGE SCALE GENOMIC DNA]</scope>
    <source>
        <strain evidence="3">MC09</strain>
    </source>
</reference>
<dbReference type="InterPro" id="IPR036061">
    <property type="entry name" value="CheW-like_dom_sf"/>
</dbReference>
<protein>
    <submittedName>
        <fullName evidence="2">CheW domain protein</fullName>
    </submittedName>
</protein>
<dbReference type="RefSeq" id="WP_013820625.1">
    <property type="nucleotide sequence ID" value="NC_015572.1"/>
</dbReference>
<dbReference type="AlphaFoldDB" id="G0A0A3"/>
<reference key="2">
    <citation type="submission" date="2011-05" db="EMBL/GenBank/DDBJ databases">
        <title>Complete genome sequence of the aerobic marine methanotroph Methylomonas methanica MC09.</title>
        <authorList>
            <person name="Boden R."/>
            <person name="Cunliffe M."/>
            <person name="Scanlan J."/>
            <person name="Moussard H."/>
            <person name="Kits K.D."/>
            <person name="Klotz M."/>
            <person name="Jetten M."/>
            <person name="Vuilleumier S."/>
            <person name="Han J."/>
            <person name="Peters L."/>
            <person name="Mikhailova N."/>
            <person name="Teshima H."/>
            <person name="Tapia R."/>
            <person name="Kyrpides N."/>
            <person name="Ivanova N."/>
            <person name="Pagani I."/>
            <person name="Cheng J.-F."/>
            <person name="Goodwin L."/>
            <person name="Han C."/>
            <person name="Hauser L."/>
            <person name="Land M."/>
            <person name="Lapidus A."/>
            <person name="Lucas S."/>
            <person name="Pitluck S."/>
            <person name="Woyke T."/>
            <person name="Stein L.Y."/>
            <person name="Murrell C."/>
        </authorList>
    </citation>
    <scope>NUCLEOTIDE SEQUENCE</scope>
    <source>
        <strain>MC09</strain>
    </source>
</reference>
<dbReference type="GO" id="GO:0006935">
    <property type="term" value="P:chemotaxis"/>
    <property type="evidence" value="ECO:0007669"/>
    <property type="project" value="InterPro"/>
</dbReference>
<name>G0A0A3_METMM</name>
<evidence type="ECO:0000313" key="3">
    <source>
        <dbReference type="Proteomes" id="UP000008888"/>
    </source>
</evidence>
<dbReference type="SUPFAM" id="SSF50341">
    <property type="entry name" value="CheW-like"/>
    <property type="match status" value="1"/>
</dbReference>
<dbReference type="HOGENOM" id="CLU_062232_1_0_6"/>